<dbReference type="Proteomes" id="UP000233551">
    <property type="component" value="Unassembled WGS sequence"/>
</dbReference>
<evidence type="ECO:0000313" key="3">
    <source>
        <dbReference type="Proteomes" id="UP000233551"/>
    </source>
</evidence>
<feature type="region of interest" description="Disordered" evidence="1">
    <location>
        <begin position="25"/>
        <end position="50"/>
    </location>
</feature>
<protein>
    <submittedName>
        <fullName evidence="2">Uncharacterized protein</fullName>
    </submittedName>
</protein>
<accession>A0A2I0HH57</accession>
<comment type="caution">
    <text evidence="2">The sequence shown here is derived from an EMBL/GenBank/DDBJ whole genome shotgun (WGS) entry which is preliminary data.</text>
</comment>
<evidence type="ECO:0000313" key="2">
    <source>
        <dbReference type="EMBL" id="PKI30953.1"/>
    </source>
</evidence>
<dbReference type="EMBL" id="PGOL01017857">
    <property type="protein sequence ID" value="PKI30953.1"/>
    <property type="molecule type" value="Genomic_DNA"/>
</dbReference>
<sequence length="50" mass="5683">MSGVERDKPKRERWVMEELSGEQVTRFQLQGSGSEEMFHESERAAVTAGV</sequence>
<gene>
    <name evidence="2" type="ORF">CRG98_048656</name>
</gene>
<feature type="non-terminal residue" evidence="2">
    <location>
        <position position="50"/>
    </location>
</feature>
<evidence type="ECO:0000256" key="1">
    <source>
        <dbReference type="SAM" id="MobiDB-lite"/>
    </source>
</evidence>
<reference evidence="2 3" key="1">
    <citation type="submission" date="2017-11" db="EMBL/GenBank/DDBJ databases">
        <title>De-novo sequencing of pomegranate (Punica granatum L.) genome.</title>
        <authorList>
            <person name="Akparov Z."/>
            <person name="Amiraslanov A."/>
            <person name="Hajiyeva S."/>
            <person name="Abbasov M."/>
            <person name="Kaur K."/>
            <person name="Hamwieh A."/>
            <person name="Solovyev V."/>
            <person name="Salamov A."/>
            <person name="Braich B."/>
            <person name="Kosarev P."/>
            <person name="Mahmoud A."/>
            <person name="Hajiyev E."/>
            <person name="Babayeva S."/>
            <person name="Izzatullayeva V."/>
            <person name="Mammadov A."/>
            <person name="Mammadov A."/>
            <person name="Sharifova S."/>
            <person name="Ojaghi J."/>
            <person name="Eynullazada K."/>
            <person name="Bayramov B."/>
            <person name="Abdulazimova A."/>
            <person name="Shahmuradov I."/>
        </authorList>
    </citation>
    <scope>NUCLEOTIDE SEQUENCE [LARGE SCALE GENOMIC DNA]</scope>
    <source>
        <strain evidence="3">cv. AG2017</strain>
        <tissue evidence="2">Leaf</tissue>
    </source>
</reference>
<proteinExistence type="predicted"/>
<name>A0A2I0HH57_PUNGR</name>
<organism evidence="2 3">
    <name type="scientific">Punica granatum</name>
    <name type="common">Pomegranate</name>
    <dbReference type="NCBI Taxonomy" id="22663"/>
    <lineage>
        <taxon>Eukaryota</taxon>
        <taxon>Viridiplantae</taxon>
        <taxon>Streptophyta</taxon>
        <taxon>Embryophyta</taxon>
        <taxon>Tracheophyta</taxon>
        <taxon>Spermatophyta</taxon>
        <taxon>Magnoliopsida</taxon>
        <taxon>eudicotyledons</taxon>
        <taxon>Gunneridae</taxon>
        <taxon>Pentapetalae</taxon>
        <taxon>rosids</taxon>
        <taxon>malvids</taxon>
        <taxon>Myrtales</taxon>
        <taxon>Lythraceae</taxon>
        <taxon>Punica</taxon>
    </lineage>
</organism>
<dbReference type="AlphaFoldDB" id="A0A2I0HH57"/>
<keyword evidence="3" id="KW-1185">Reference proteome</keyword>